<dbReference type="EMBL" id="CDMC01000031">
    <property type="protein sequence ID" value="CEL11779.1"/>
    <property type="molecule type" value="Genomic_DNA"/>
</dbReference>
<feature type="transmembrane region" description="Helical" evidence="1">
    <location>
        <begin position="89"/>
        <end position="109"/>
    </location>
</feature>
<organism evidence="2 3">
    <name type="scientific">Aspergillus calidoustus</name>
    <dbReference type="NCBI Taxonomy" id="454130"/>
    <lineage>
        <taxon>Eukaryota</taxon>
        <taxon>Fungi</taxon>
        <taxon>Dikarya</taxon>
        <taxon>Ascomycota</taxon>
        <taxon>Pezizomycotina</taxon>
        <taxon>Eurotiomycetes</taxon>
        <taxon>Eurotiomycetidae</taxon>
        <taxon>Eurotiales</taxon>
        <taxon>Aspergillaceae</taxon>
        <taxon>Aspergillus</taxon>
        <taxon>Aspergillus subgen. Nidulantes</taxon>
    </lineage>
</organism>
<feature type="transmembrane region" description="Helical" evidence="1">
    <location>
        <begin position="144"/>
        <end position="164"/>
    </location>
</feature>
<name>A0A0U5GJ17_ASPCI</name>
<keyword evidence="1" id="KW-0472">Membrane</keyword>
<evidence type="ECO:0000256" key="1">
    <source>
        <dbReference type="SAM" id="Phobius"/>
    </source>
</evidence>
<keyword evidence="1" id="KW-0812">Transmembrane</keyword>
<feature type="transmembrane region" description="Helical" evidence="1">
    <location>
        <begin position="204"/>
        <end position="232"/>
    </location>
</feature>
<accession>A0A0U5GJ17</accession>
<dbReference type="OMA" id="QHRKNYV"/>
<gene>
    <name evidence="2" type="ORF">ASPCAL14875</name>
</gene>
<feature type="transmembrane region" description="Helical" evidence="1">
    <location>
        <begin position="176"/>
        <end position="198"/>
    </location>
</feature>
<dbReference type="OrthoDB" id="3254104at2759"/>
<keyword evidence="3" id="KW-1185">Reference proteome</keyword>
<sequence>MGGLQFANAGKVTTVFAAPCCRAVARVLAIHSPFYRFRNYHLRHAAARYQSLVWCSSASQMASQTQHPVPFAGQTRYMQMLLEVDSMPWMYNVIASIAHWTLLAGYLIVPGTFTALQKSGQVQDALAKDDVGQAVLNTVQNPPLLAIACILFVASTAALGWLYWEWRSNYIWLVNRLFSPIIMKAAAGLATTLINIYTARDGDWSIMALITTIITGVTLVAACSLTIVFEFIKPKEVQEAHRREVYLGDPRRSA</sequence>
<keyword evidence="1" id="KW-1133">Transmembrane helix</keyword>
<evidence type="ECO:0000313" key="3">
    <source>
        <dbReference type="Proteomes" id="UP000054771"/>
    </source>
</evidence>
<reference evidence="3" key="1">
    <citation type="journal article" date="2016" name="Genome Announc.">
        <title>Draft genome sequences of fungus Aspergillus calidoustus.</title>
        <authorList>
            <person name="Horn F."/>
            <person name="Linde J."/>
            <person name="Mattern D.J."/>
            <person name="Walther G."/>
            <person name="Guthke R."/>
            <person name="Scherlach K."/>
            <person name="Martin K."/>
            <person name="Brakhage A.A."/>
            <person name="Petzke L."/>
            <person name="Valiante V."/>
        </authorList>
    </citation>
    <scope>NUCLEOTIDE SEQUENCE [LARGE SCALE GENOMIC DNA]</scope>
    <source>
        <strain evidence="3">SF006504</strain>
    </source>
</reference>
<dbReference type="Proteomes" id="UP000054771">
    <property type="component" value="Unassembled WGS sequence"/>
</dbReference>
<evidence type="ECO:0000313" key="2">
    <source>
        <dbReference type="EMBL" id="CEL11779.1"/>
    </source>
</evidence>
<proteinExistence type="predicted"/>
<dbReference type="AlphaFoldDB" id="A0A0U5GJ17"/>
<protein>
    <submittedName>
        <fullName evidence="2">Uncharacterized protein</fullName>
    </submittedName>
</protein>
<dbReference type="STRING" id="454130.A0A0U5GJ17"/>